<proteinExistence type="predicted"/>
<reference evidence="1" key="1">
    <citation type="submission" date="2021-02" db="EMBL/GenBank/DDBJ databases">
        <title>Natronoglycomyces albus gen. nov., sp. nov, a haloalkaliphilic actinobacterium from a soda solonchak soil.</title>
        <authorList>
            <person name="Sorokin D.Y."/>
            <person name="Khijniak T.V."/>
            <person name="Zakharycheva A.P."/>
            <person name="Boueva O.V."/>
            <person name="Ariskina E.V."/>
            <person name="Hahnke R.L."/>
            <person name="Bunk B."/>
            <person name="Sproer C."/>
            <person name="Schumann P."/>
            <person name="Evtushenko L.I."/>
            <person name="Kublanov I.V."/>
        </authorList>
    </citation>
    <scope>NUCLEOTIDE SEQUENCE</scope>
    <source>
        <strain evidence="1">DSM 106290</strain>
    </source>
</reference>
<dbReference type="EMBL" id="CP070496">
    <property type="protein sequence ID" value="QSB06041.1"/>
    <property type="molecule type" value="Genomic_DNA"/>
</dbReference>
<evidence type="ECO:0000313" key="1">
    <source>
        <dbReference type="EMBL" id="QSB06041.1"/>
    </source>
</evidence>
<dbReference type="KEGG" id="nav:JQS30_03710"/>
<sequence>MDDTVLTAISDAIKKADPSTLFRLSGIAADEAAAIANDAAKRPCPHTIELIKAAVEFGYSVALEDIKYGKNESYGYSYRDV</sequence>
<name>A0A895XJV7_9ACTN</name>
<accession>A0A895XJV7</accession>
<organism evidence="1 2">
    <name type="scientific">Natronoglycomyces albus</name>
    <dbReference type="NCBI Taxonomy" id="2811108"/>
    <lineage>
        <taxon>Bacteria</taxon>
        <taxon>Bacillati</taxon>
        <taxon>Actinomycetota</taxon>
        <taxon>Actinomycetes</taxon>
        <taxon>Glycomycetales</taxon>
        <taxon>Glycomycetaceae</taxon>
        <taxon>Natronoglycomyces</taxon>
    </lineage>
</organism>
<protein>
    <submittedName>
        <fullName evidence="1">Uncharacterized protein</fullName>
    </submittedName>
</protein>
<keyword evidence="2" id="KW-1185">Reference proteome</keyword>
<evidence type="ECO:0000313" key="2">
    <source>
        <dbReference type="Proteomes" id="UP000662939"/>
    </source>
</evidence>
<dbReference type="Proteomes" id="UP000662939">
    <property type="component" value="Chromosome"/>
</dbReference>
<dbReference type="AlphaFoldDB" id="A0A895XJV7"/>
<dbReference type="RefSeq" id="WP_213172052.1">
    <property type="nucleotide sequence ID" value="NZ_CP070496.1"/>
</dbReference>
<gene>
    <name evidence="1" type="ORF">JQS30_03710</name>
</gene>